<dbReference type="InterPro" id="IPR032389">
    <property type="entry name" value="GspB_C"/>
</dbReference>
<organism evidence="3 4">
    <name type="scientific">Pseudoalteromonas rubra</name>
    <dbReference type="NCBI Taxonomy" id="43658"/>
    <lineage>
        <taxon>Bacteria</taxon>
        <taxon>Pseudomonadati</taxon>
        <taxon>Pseudomonadota</taxon>
        <taxon>Gammaproteobacteria</taxon>
        <taxon>Alteromonadales</taxon>
        <taxon>Pseudoalteromonadaceae</taxon>
        <taxon>Pseudoalteromonas</taxon>
    </lineage>
</organism>
<proteinExistence type="predicted"/>
<gene>
    <name evidence="3" type="ORF">CWC22_015615</name>
</gene>
<feature type="domain" description="Type II secretion system protein GspB C-terminal" evidence="2">
    <location>
        <begin position="304"/>
        <end position="362"/>
    </location>
</feature>
<dbReference type="STRING" id="43658.AT705_08330"/>
<evidence type="ECO:0000313" key="4">
    <source>
        <dbReference type="Proteomes" id="UP000305729"/>
    </source>
</evidence>
<name>A0A5S3UV89_9GAMM</name>
<evidence type="ECO:0000313" key="3">
    <source>
        <dbReference type="EMBL" id="QPB84334.1"/>
    </source>
</evidence>
<accession>A0A5S3UV89</accession>
<evidence type="ECO:0000256" key="1">
    <source>
        <dbReference type="SAM" id="MobiDB-lite"/>
    </source>
</evidence>
<sequence>MSYLINALKQSQQIDSEQDYQQSRHEQQVRFYRRLSLTLGGALISVCSLSAGYFVGEAVQNVPQSEELVSTADKNDDGTVVAADTQANTQSSPQAQTTQTQTQTAVPATVPAPVTQVPVGNSVVVQPGQIIGQPVNSAVNPVMHSAQRQIHYQWMSVQVGFDSQGQPVYSQQLVPVSANGQIVQQPVGNQYAATQQAYQANSAAVFTPNQGQPIQQPLEDLSGYRVLGVPLEQARANAARQEAERQEAQALAGVPDELKKAFEQAVEDTAPKSEQIASEVLSSTKGSARATPVELLPVQLQNSLPKLRYQAHIYATDAEKRWIKLNNRELYEGDNMGALQLVEITPEQAMFDFDGIEFTLQAMQDWPAE</sequence>
<dbReference type="GO" id="GO:0015627">
    <property type="term" value="C:type II protein secretion system complex"/>
    <property type="evidence" value="ECO:0007669"/>
    <property type="project" value="InterPro"/>
</dbReference>
<reference evidence="3 4" key="1">
    <citation type="submission" date="2019-10" db="EMBL/GenBank/DDBJ databases">
        <title>Pseudoalteromonas rubra S4059.</title>
        <authorList>
            <person name="Paulsen S."/>
            <person name="Wang X."/>
        </authorList>
    </citation>
    <scope>NUCLEOTIDE SEQUENCE [LARGE SCALE GENOMIC DNA]</scope>
    <source>
        <strain evidence="3 4">S4059</strain>
    </source>
</reference>
<dbReference type="EMBL" id="CP045429">
    <property type="protein sequence ID" value="QPB84334.1"/>
    <property type="molecule type" value="Genomic_DNA"/>
</dbReference>
<dbReference type="Proteomes" id="UP000305729">
    <property type="component" value="Chromosome 1"/>
</dbReference>
<dbReference type="RefSeq" id="WP_138538550.1">
    <property type="nucleotide sequence ID" value="NZ_CP045429.1"/>
</dbReference>
<dbReference type="Pfam" id="PF16537">
    <property type="entry name" value="T2SSB"/>
    <property type="match status" value="1"/>
</dbReference>
<protein>
    <recommendedName>
        <fullName evidence="2">Type II secretion system protein GspB C-terminal domain-containing protein</fullName>
    </recommendedName>
</protein>
<dbReference type="AlphaFoldDB" id="A0A5S3UV89"/>
<feature type="region of interest" description="Disordered" evidence="1">
    <location>
        <begin position="85"/>
        <end position="104"/>
    </location>
</feature>
<evidence type="ECO:0000259" key="2">
    <source>
        <dbReference type="Pfam" id="PF16537"/>
    </source>
</evidence>
<dbReference type="SMR" id="A0A5S3UV89"/>